<sequence length="27" mass="3099">MCIFFFIQRLMLRCAIVHANAMAAVLD</sequence>
<protein>
    <submittedName>
        <fullName evidence="1">Uncharacterized protein</fullName>
    </submittedName>
</protein>
<name>A0A0E9VJE7_ANGAN</name>
<reference evidence="1" key="2">
    <citation type="journal article" date="2015" name="Fish Shellfish Immunol.">
        <title>Early steps in the European eel (Anguilla anguilla)-Vibrio vulnificus interaction in the gills: Role of the RtxA13 toxin.</title>
        <authorList>
            <person name="Callol A."/>
            <person name="Pajuelo D."/>
            <person name="Ebbesson L."/>
            <person name="Teles M."/>
            <person name="MacKenzie S."/>
            <person name="Amaro C."/>
        </authorList>
    </citation>
    <scope>NUCLEOTIDE SEQUENCE</scope>
</reference>
<reference evidence="1" key="1">
    <citation type="submission" date="2014-11" db="EMBL/GenBank/DDBJ databases">
        <authorList>
            <person name="Amaro Gonzalez C."/>
        </authorList>
    </citation>
    <scope>NUCLEOTIDE SEQUENCE</scope>
</reference>
<organism evidence="1">
    <name type="scientific">Anguilla anguilla</name>
    <name type="common">European freshwater eel</name>
    <name type="synonym">Muraena anguilla</name>
    <dbReference type="NCBI Taxonomy" id="7936"/>
    <lineage>
        <taxon>Eukaryota</taxon>
        <taxon>Metazoa</taxon>
        <taxon>Chordata</taxon>
        <taxon>Craniata</taxon>
        <taxon>Vertebrata</taxon>
        <taxon>Euteleostomi</taxon>
        <taxon>Actinopterygii</taxon>
        <taxon>Neopterygii</taxon>
        <taxon>Teleostei</taxon>
        <taxon>Anguilliformes</taxon>
        <taxon>Anguillidae</taxon>
        <taxon>Anguilla</taxon>
    </lineage>
</organism>
<dbReference type="EMBL" id="GBXM01030375">
    <property type="protein sequence ID" value="JAH78202.1"/>
    <property type="molecule type" value="Transcribed_RNA"/>
</dbReference>
<evidence type="ECO:0000313" key="1">
    <source>
        <dbReference type="EMBL" id="JAH78202.1"/>
    </source>
</evidence>
<dbReference type="AlphaFoldDB" id="A0A0E9VJE7"/>
<proteinExistence type="predicted"/>
<accession>A0A0E9VJE7</accession>